<dbReference type="AlphaFoldDB" id="A0A1A9W4Z6"/>
<reference evidence="2" key="2">
    <citation type="submission" date="2020-05" db="UniProtKB">
        <authorList>
            <consortium name="EnsemblMetazoa"/>
        </authorList>
    </citation>
    <scope>IDENTIFICATION</scope>
    <source>
        <strain evidence="2">IAEA</strain>
    </source>
</reference>
<accession>A0A1A9W4Z6</accession>
<dbReference type="EnsemblMetazoa" id="GBRI006525-RA">
    <property type="protein sequence ID" value="GBRI006525-PA"/>
    <property type="gene ID" value="GBRI006525"/>
</dbReference>
<proteinExistence type="predicted"/>
<dbReference type="Proteomes" id="UP000091820">
    <property type="component" value="Unassembled WGS sequence"/>
</dbReference>
<reference evidence="3" key="1">
    <citation type="submission" date="2014-03" db="EMBL/GenBank/DDBJ databases">
        <authorList>
            <person name="Aksoy S."/>
            <person name="Warren W."/>
            <person name="Wilson R.K."/>
        </authorList>
    </citation>
    <scope>NUCLEOTIDE SEQUENCE [LARGE SCALE GENOMIC DNA]</scope>
    <source>
        <strain evidence="3">IAEA</strain>
    </source>
</reference>
<sequence length="134" mass="15360">MKRRKFMITNKITFTERCSMFTKKRKGEKLLCHLTAAIKLERWSGAVNIFMPEYTRIHTGNCILLALLAYVVALIVAVIGRTVTLCDVASKEHCPLALQHLNVYTNPLYTRKQHHSQKASDVQISTFAFYDTIN</sequence>
<keyword evidence="1" id="KW-0812">Transmembrane</keyword>
<keyword evidence="3" id="KW-1185">Reference proteome</keyword>
<evidence type="ECO:0000313" key="3">
    <source>
        <dbReference type="Proteomes" id="UP000091820"/>
    </source>
</evidence>
<name>A0A1A9W4Z6_9MUSC</name>
<organism evidence="2 3">
    <name type="scientific">Glossina brevipalpis</name>
    <dbReference type="NCBI Taxonomy" id="37001"/>
    <lineage>
        <taxon>Eukaryota</taxon>
        <taxon>Metazoa</taxon>
        <taxon>Ecdysozoa</taxon>
        <taxon>Arthropoda</taxon>
        <taxon>Hexapoda</taxon>
        <taxon>Insecta</taxon>
        <taxon>Pterygota</taxon>
        <taxon>Neoptera</taxon>
        <taxon>Endopterygota</taxon>
        <taxon>Diptera</taxon>
        <taxon>Brachycera</taxon>
        <taxon>Muscomorpha</taxon>
        <taxon>Hippoboscoidea</taxon>
        <taxon>Glossinidae</taxon>
        <taxon>Glossina</taxon>
    </lineage>
</organism>
<dbReference type="VEuPathDB" id="VectorBase:GBRI006525"/>
<evidence type="ECO:0000313" key="2">
    <source>
        <dbReference type="EnsemblMetazoa" id="GBRI006525-PA"/>
    </source>
</evidence>
<keyword evidence="1" id="KW-1133">Transmembrane helix</keyword>
<protein>
    <submittedName>
        <fullName evidence="2">Uncharacterized protein</fullName>
    </submittedName>
</protein>
<keyword evidence="1" id="KW-0472">Membrane</keyword>
<evidence type="ECO:0000256" key="1">
    <source>
        <dbReference type="SAM" id="Phobius"/>
    </source>
</evidence>
<feature type="transmembrane region" description="Helical" evidence="1">
    <location>
        <begin position="58"/>
        <end position="79"/>
    </location>
</feature>